<dbReference type="eggNOG" id="KOG1797">
    <property type="taxonomic scope" value="Eukaryota"/>
</dbReference>
<accession>W1NED0</accession>
<proteinExistence type="predicted"/>
<keyword evidence="2" id="KW-1185">Reference proteome</keyword>
<dbReference type="Gramene" id="ERM93751">
    <property type="protein sequence ID" value="ERM93751"/>
    <property type="gene ID" value="AMTR_s00004p00267270"/>
</dbReference>
<dbReference type="STRING" id="13333.W1NED0"/>
<organism evidence="1 2">
    <name type="scientific">Amborella trichopoda</name>
    <dbReference type="NCBI Taxonomy" id="13333"/>
    <lineage>
        <taxon>Eukaryota</taxon>
        <taxon>Viridiplantae</taxon>
        <taxon>Streptophyta</taxon>
        <taxon>Embryophyta</taxon>
        <taxon>Tracheophyta</taxon>
        <taxon>Spermatophyta</taxon>
        <taxon>Magnoliopsida</taxon>
        <taxon>Amborellales</taxon>
        <taxon>Amborellaceae</taxon>
        <taxon>Amborella</taxon>
    </lineage>
</organism>
<evidence type="ECO:0000313" key="2">
    <source>
        <dbReference type="Proteomes" id="UP000017836"/>
    </source>
</evidence>
<evidence type="ECO:0000313" key="1">
    <source>
        <dbReference type="EMBL" id="ERM93751.1"/>
    </source>
</evidence>
<dbReference type="AlphaFoldDB" id="W1NED0"/>
<gene>
    <name evidence="1" type="ORF">AMTR_s00004p00267270</name>
</gene>
<dbReference type="EMBL" id="KI397628">
    <property type="protein sequence ID" value="ERM93751.1"/>
    <property type="molecule type" value="Genomic_DNA"/>
</dbReference>
<name>W1NED0_AMBTC</name>
<reference evidence="2" key="1">
    <citation type="journal article" date="2013" name="Science">
        <title>The Amborella genome and the evolution of flowering plants.</title>
        <authorList>
            <consortium name="Amborella Genome Project"/>
        </authorList>
    </citation>
    <scope>NUCLEOTIDE SEQUENCE [LARGE SCALE GENOMIC DNA]</scope>
</reference>
<sequence length="188" mass="21210">MGEEGLRSPSRILYETCYHASSPPARDPSHEQDENSKKGILSFLPFQGIKQLKGKWDNYMQQKPLKKEKFLIVSSKGVRIAVVIGNKITILWKDDNYTEPHGIFIGPQPKVPKMVYGHHGSVAQQSPLWRRLPQCWLGLQRSQARLFLMSTIALGIWALLILPSIESPLPPRPPPPPPPLFVGCHLVH</sequence>
<dbReference type="HOGENOM" id="CLU_1442878_0_0_1"/>
<dbReference type="Proteomes" id="UP000017836">
    <property type="component" value="Unassembled WGS sequence"/>
</dbReference>
<protein>
    <submittedName>
        <fullName evidence="1">Uncharacterized protein</fullName>
    </submittedName>
</protein>